<dbReference type="PANTHER" id="PTHR23426:SF65">
    <property type="entry name" value="FERREDOXIN-2, MITOCHONDRIAL"/>
    <property type="match status" value="1"/>
</dbReference>
<evidence type="ECO:0000313" key="8">
    <source>
        <dbReference type="EMBL" id="RMA66363.1"/>
    </source>
</evidence>
<dbReference type="GO" id="GO:0051537">
    <property type="term" value="F:2 iron, 2 sulfur cluster binding"/>
    <property type="evidence" value="ECO:0007669"/>
    <property type="project" value="UniProtKB-KW"/>
</dbReference>
<protein>
    <submittedName>
        <fullName evidence="8">2Fe-2S ferredoxin</fullName>
    </submittedName>
</protein>
<dbReference type="Proteomes" id="UP000271339">
    <property type="component" value="Unassembled WGS sequence"/>
</dbReference>
<gene>
    <name evidence="8" type="ORF">BXY75_0785</name>
</gene>
<dbReference type="Gene3D" id="3.10.20.30">
    <property type="match status" value="1"/>
</dbReference>
<dbReference type="SUPFAM" id="SSF54292">
    <property type="entry name" value="2Fe-2S ferredoxin-like"/>
    <property type="match status" value="1"/>
</dbReference>
<dbReference type="InterPro" id="IPR001041">
    <property type="entry name" value="2Fe-2S_ferredoxin-type"/>
</dbReference>
<dbReference type="InterPro" id="IPR001055">
    <property type="entry name" value="Adrenodoxin-like"/>
</dbReference>
<evidence type="ECO:0000313" key="9">
    <source>
        <dbReference type="Proteomes" id="UP000271339"/>
    </source>
</evidence>
<dbReference type="PANTHER" id="PTHR23426">
    <property type="entry name" value="FERREDOXIN/ADRENODOXIN"/>
    <property type="match status" value="1"/>
</dbReference>
<accession>A0A3L9Z0I4</accession>
<reference evidence="8 9" key="1">
    <citation type="submission" date="2018-10" db="EMBL/GenBank/DDBJ databases">
        <title>Genomic Encyclopedia of Archaeal and Bacterial Type Strains, Phase II (KMG-II): from individual species to whole genera.</title>
        <authorList>
            <person name="Goeker M."/>
        </authorList>
    </citation>
    <scope>NUCLEOTIDE SEQUENCE [LARGE SCALE GENOMIC DNA]</scope>
    <source>
        <strain evidence="8 9">DSM 23424</strain>
    </source>
</reference>
<keyword evidence="9" id="KW-1185">Reference proteome</keyword>
<comment type="similarity">
    <text evidence="1">Belongs to the adrenodoxin/putidaredoxin family.</text>
</comment>
<keyword evidence="2" id="KW-0001">2Fe-2S</keyword>
<dbReference type="GO" id="GO:0046872">
    <property type="term" value="F:metal ion binding"/>
    <property type="evidence" value="ECO:0007669"/>
    <property type="project" value="UniProtKB-KW"/>
</dbReference>
<dbReference type="PROSITE" id="PS51085">
    <property type="entry name" value="2FE2S_FER_2"/>
    <property type="match status" value="1"/>
</dbReference>
<dbReference type="EMBL" id="REFC01000011">
    <property type="protein sequence ID" value="RMA66363.1"/>
    <property type="molecule type" value="Genomic_DNA"/>
</dbReference>
<dbReference type="GO" id="GO:0009055">
    <property type="term" value="F:electron transfer activity"/>
    <property type="evidence" value="ECO:0007669"/>
    <property type="project" value="TreeGrafter"/>
</dbReference>
<proteinExistence type="inferred from homology"/>
<evidence type="ECO:0000256" key="6">
    <source>
        <dbReference type="ARBA" id="ARBA00034078"/>
    </source>
</evidence>
<comment type="caution">
    <text evidence="8">The sequence shown here is derived from an EMBL/GenBank/DDBJ whole genome shotgun (WGS) entry which is preliminary data.</text>
</comment>
<evidence type="ECO:0000256" key="5">
    <source>
        <dbReference type="ARBA" id="ARBA00023014"/>
    </source>
</evidence>
<dbReference type="InterPro" id="IPR012675">
    <property type="entry name" value="Beta-grasp_dom_sf"/>
</dbReference>
<keyword evidence="5" id="KW-0411">Iron-sulfur</keyword>
<keyword evidence="3" id="KW-0479">Metal-binding</keyword>
<name>A0A3L9Z0I4_9FLAO</name>
<dbReference type="GO" id="GO:0140647">
    <property type="term" value="P:P450-containing electron transport chain"/>
    <property type="evidence" value="ECO:0007669"/>
    <property type="project" value="InterPro"/>
</dbReference>
<organism evidence="8 9">
    <name type="scientific">Ulvibacter antarcticus</name>
    <dbReference type="NCBI Taxonomy" id="442714"/>
    <lineage>
        <taxon>Bacteria</taxon>
        <taxon>Pseudomonadati</taxon>
        <taxon>Bacteroidota</taxon>
        <taxon>Flavobacteriia</taxon>
        <taxon>Flavobacteriales</taxon>
        <taxon>Flavobacteriaceae</taxon>
        <taxon>Ulvibacter</taxon>
    </lineage>
</organism>
<feature type="domain" description="2Fe-2S ferredoxin-type" evidence="7">
    <location>
        <begin position="15"/>
        <end position="120"/>
    </location>
</feature>
<evidence type="ECO:0000256" key="4">
    <source>
        <dbReference type="ARBA" id="ARBA00023004"/>
    </source>
</evidence>
<evidence type="ECO:0000259" key="7">
    <source>
        <dbReference type="PROSITE" id="PS51085"/>
    </source>
</evidence>
<evidence type="ECO:0000256" key="3">
    <source>
        <dbReference type="ARBA" id="ARBA00022723"/>
    </source>
</evidence>
<dbReference type="InterPro" id="IPR036010">
    <property type="entry name" value="2Fe-2S_ferredoxin-like_sf"/>
</dbReference>
<evidence type="ECO:0000256" key="1">
    <source>
        <dbReference type="ARBA" id="ARBA00010914"/>
    </source>
</evidence>
<sequence length="120" mass="13103">MTIKGHAQIISMTDIKITIIDREGVAHAIDAPTDMNMNLMEIVRSYELAPEGTIGICGGMAMCASCQCYVESDHQLPEVTDDEDAMLAEAFNVKDNSRLGCQIQMRPEMDGLIVELAPEA</sequence>
<evidence type="ECO:0000256" key="2">
    <source>
        <dbReference type="ARBA" id="ARBA00022714"/>
    </source>
</evidence>
<keyword evidence="4" id="KW-0408">Iron</keyword>
<dbReference type="AlphaFoldDB" id="A0A3L9Z0I4"/>
<comment type="cofactor">
    <cofactor evidence="6">
        <name>[2Fe-2S] cluster</name>
        <dbReference type="ChEBI" id="CHEBI:190135"/>
    </cofactor>
</comment>